<reference evidence="2 3" key="1">
    <citation type="journal article" date="2014" name="Genome Announc.">
        <title>Complete Genome Sequence of Sterol-Transforming Mycobacterium neoaurum Strain VKM Ac-1815D.</title>
        <authorList>
            <person name="Shtratnikova V.Y."/>
            <person name="Bragin E.Y."/>
            <person name="Dovbnya D.V."/>
            <person name="Pekov Y.A."/>
            <person name="Schelkunov M.I."/>
            <person name="Strizhov N."/>
            <person name="Ivashina T.V."/>
            <person name="Ashapkin V.V."/>
            <person name="Donova M.V."/>
        </authorList>
    </citation>
    <scope>NUCLEOTIDE SEQUENCE [LARGE SCALE GENOMIC DNA]</scope>
    <source>
        <strain evidence="2 3">VKM Ac-1815D</strain>
    </source>
</reference>
<dbReference type="Proteomes" id="UP000018763">
    <property type="component" value="Chromosome"/>
</dbReference>
<feature type="compositionally biased region" description="Acidic residues" evidence="1">
    <location>
        <begin position="1"/>
        <end position="11"/>
    </location>
</feature>
<evidence type="ECO:0000256" key="1">
    <source>
        <dbReference type="SAM" id="MobiDB-lite"/>
    </source>
</evidence>
<name>V5XJJ5_MYCNE</name>
<evidence type="ECO:0000313" key="3">
    <source>
        <dbReference type="Proteomes" id="UP000018763"/>
    </source>
</evidence>
<accession>V5XJJ5</accession>
<feature type="region of interest" description="Disordered" evidence="1">
    <location>
        <begin position="1"/>
        <end position="22"/>
    </location>
</feature>
<dbReference type="KEGG" id="mne:D174_00265"/>
<protein>
    <submittedName>
        <fullName evidence="2">Uncharacterized protein</fullName>
    </submittedName>
</protein>
<evidence type="ECO:0000313" key="2">
    <source>
        <dbReference type="EMBL" id="AHC27774.1"/>
    </source>
</evidence>
<dbReference type="AlphaFoldDB" id="V5XJJ5"/>
<dbReference type="GeneID" id="43447960"/>
<dbReference type="EMBL" id="CP006936">
    <property type="protein sequence ID" value="AHC27774.1"/>
    <property type="molecule type" value="Genomic_DNA"/>
</dbReference>
<organism evidence="2 3">
    <name type="scientific">Mycolicibacterium neoaurum VKM Ac-1815D</name>
    <dbReference type="NCBI Taxonomy" id="700508"/>
    <lineage>
        <taxon>Bacteria</taxon>
        <taxon>Bacillati</taxon>
        <taxon>Actinomycetota</taxon>
        <taxon>Actinomycetes</taxon>
        <taxon>Mycobacteriales</taxon>
        <taxon>Mycobacteriaceae</taxon>
        <taxon>Mycolicibacterium</taxon>
    </lineage>
</organism>
<sequence length="149" mass="16187">MTDQDADEAVEQVDPAEIAETETSGEWGELVIDVDDAPAASVVAAGSIRTDAVRFERVSCAGGVTVKFTVPILAFGWRSRLRCYNAQGGFIGQSQIVELNGSYPSGTTIVVAYRGPFIRGTKEIRAYVWYGNPAQGDGTMYWNLKRINC</sequence>
<keyword evidence="3" id="KW-1185">Reference proteome</keyword>
<gene>
    <name evidence="2" type="ORF">D174_00265</name>
</gene>
<proteinExistence type="predicted"/>
<dbReference type="RefSeq" id="WP_019510901.1">
    <property type="nucleotide sequence ID" value="NC_023036.2"/>
</dbReference>
<dbReference type="HOGENOM" id="CLU_1747628_0_0_11"/>